<accession>A0A1Y1YA11</accession>
<sequence length="78" mass="8434">KITSWSDADEKMMEWMLGGEVKKVESALREAGAEMEEGLATKVGSITVDREVVSGANPMAANVLGDRFLEMMKDGVKA</sequence>
<protein>
    <submittedName>
        <fullName evidence="1">Uncharacterized protein</fullName>
    </submittedName>
</protein>
<dbReference type="InterPro" id="IPR029062">
    <property type="entry name" value="Class_I_gatase-like"/>
</dbReference>
<keyword evidence="2" id="KW-1185">Reference proteome</keyword>
<dbReference type="OrthoDB" id="543156at2759"/>
<comment type="caution">
    <text evidence="1">The sequence shown here is derived from an EMBL/GenBank/DDBJ whole genome shotgun (WGS) entry which is preliminary data.</text>
</comment>
<feature type="non-terminal residue" evidence="1">
    <location>
        <position position="1"/>
    </location>
</feature>
<dbReference type="EMBL" id="MCFA01000300">
    <property type="protein sequence ID" value="ORX94745.1"/>
    <property type="molecule type" value="Genomic_DNA"/>
</dbReference>
<dbReference type="STRING" id="1231657.A0A1Y1YA11"/>
<gene>
    <name evidence="1" type="ORF">BCR34DRAFT_499020</name>
</gene>
<dbReference type="Gene3D" id="3.40.50.880">
    <property type="match status" value="1"/>
</dbReference>
<evidence type="ECO:0000313" key="1">
    <source>
        <dbReference type="EMBL" id="ORX94745.1"/>
    </source>
</evidence>
<reference evidence="1 2" key="1">
    <citation type="submission" date="2016-07" db="EMBL/GenBank/DDBJ databases">
        <title>Pervasive Adenine N6-methylation of Active Genes in Fungi.</title>
        <authorList>
            <consortium name="DOE Joint Genome Institute"/>
            <person name="Mondo S.J."/>
            <person name="Dannebaum R.O."/>
            <person name="Kuo R.C."/>
            <person name="Labutti K."/>
            <person name="Haridas S."/>
            <person name="Kuo A."/>
            <person name="Salamov A."/>
            <person name="Ahrendt S.R."/>
            <person name="Lipzen A."/>
            <person name="Sullivan W."/>
            <person name="Andreopoulos W.B."/>
            <person name="Clum A."/>
            <person name="Lindquist E."/>
            <person name="Daum C."/>
            <person name="Ramamoorthy G.K."/>
            <person name="Gryganskyi A."/>
            <person name="Culley D."/>
            <person name="Magnuson J.K."/>
            <person name="James T.Y."/>
            <person name="O'Malley M.A."/>
            <person name="Stajich J.E."/>
            <person name="Spatafora J.W."/>
            <person name="Visel A."/>
            <person name="Grigoriev I.V."/>
        </authorList>
    </citation>
    <scope>NUCLEOTIDE SEQUENCE [LARGE SCALE GENOMIC DNA]</scope>
    <source>
        <strain evidence="1 2">CBS 115471</strain>
    </source>
</reference>
<dbReference type="SUPFAM" id="SSF52317">
    <property type="entry name" value="Class I glutamine amidotransferase-like"/>
    <property type="match status" value="1"/>
</dbReference>
<evidence type="ECO:0000313" key="2">
    <source>
        <dbReference type="Proteomes" id="UP000193144"/>
    </source>
</evidence>
<dbReference type="AlphaFoldDB" id="A0A1Y1YA11"/>
<dbReference type="Proteomes" id="UP000193144">
    <property type="component" value="Unassembled WGS sequence"/>
</dbReference>
<organism evidence="1 2">
    <name type="scientific">Clohesyomyces aquaticus</name>
    <dbReference type="NCBI Taxonomy" id="1231657"/>
    <lineage>
        <taxon>Eukaryota</taxon>
        <taxon>Fungi</taxon>
        <taxon>Dikarya</taxon>
        <taxon>Ascomycota</taxon>
        <taxon>Pezizomycotina</taxon>
        <taxon>Dothideomycetes</taxon>
        <taxon>Pleosporomycetidae</taxon>
        <taxon>Pleosporales</taxon>
        <taxon>Lindgomycetaceae</taxon>
        <taxon>Clohesyomyces</taxon>
    </lineage>
</organism>
<proteinExistence type="predicted"/>
<name>A0A1Y1YA11_9PLEO</name>